<gene>
    <name evidence="1" type="ORF">MLD63_16285</name>
</gene>
<dbReference type="RefSeq" id="WP_255330989.1">
    <property type="nucleotide sequence ID" value="NZ_JAKZEU010000007.1"/>
</dbReference>
<reference evidence="1 2" key="1">
    <citation type="submission" date="2022-03" db="EMBL/GenBank/DDBJ databases">
        <authorList>
            <person name="He Y."/>
        </authorList>
    </citation>
    <scope>NUCLEOTIDE SEQUENCE [LARGE SCALE GENOMIC DNA]</scope>
    <source>
        <strain evidence="1 2">TK19116</strain>
    </source>
</reference>
<dbReference type="EMBL" id="JAKZEU010000007">
    <property type="protein sequence ID" value="MCQ0971982.1"/>
    <property type="molecule type" value="Genomic_DNA"/>
</dbReference>
<evidence type="ECO:0008006" key="3">
    <source>
        <dbReference type="Google" id="ProtNLM"/>
    </source>
</evidence>
<proteinExistence type="predicted"/>
<organism evidence="1 2">
    <name type="scientific">Paracoccus albicereus</name>
    <dbReference type="NCBI Taxonomy" id="2922394"/>
    <lineage>
        <taxon>Bacteria</taxon>
        <taxon>Pseudomonadati</taxon>
        <taxon>Pseudomonadota</taxon>
        <taxon>Alphaproteobacteria</taxon>
        <taxon>Rhodobacterales</taxon>
        <taxon>Paracoccaceae</taxon>
        <taxon>Paracoccus</taxon>
    </lineage>
</organism>
<protein>
    <recommendedName>
        <fullName evidence="3">DUF1007 family protein</fullName>
    </recommendedName>
</protein>
<evidence type="ECO:0000313" key="1">
    <source>
        <dbReference type="EMBL" id="MCQ0971982.1"/>
    </source>
</evidence>
<accession>A0ABT1MUH0</accession>
<name>A0ABT1MUH0_9RHOB</name>
<keyword evidence="2" id="KW-1185">Reference proteome</keyword>
<evidence type="ECO:0000313" key="2">
    <source>
        <dbReference type="Proteomes" id="UP001203945"/>
    </source>
</evidence>
<sequence length="235" mass="25098">MNFSVMYPIACLVLTSTIQPALSDQLSLRTQPFNEELRASAQISGARFVGFATIAASLETGAPTVTAHVPASWAAADVCLRVMSADGRYQSENAYTLGSDWQGGSLDLDYPTRFAGDLAEFGQNLAVMLTAGLCEDPVAEATPVHWGGDATDMPLSIALNTARSDETYLFFPARSDLPDVLCTRSDADVQTAFDTLCPIPDNLLEPQLMEAVVVSFKNGELGSESALKINLAPQQ</sequence>
<comment type="caution">
    <text evidence="1">The sequence shown here is derived from an EMBL/GenBank/DDBJ whole genome shotgun (WGS) entry which is preliminary data.</text>
</comment>
<dbReference type="Proteomes" id="UP001203945">
    <property type="component" value="Unassembled WGS sequence"/>
</dbReference>